<feature type="chain" id="PRO_5021328580" description="feruloyl esterase" evidence="11">
    <location>
        <begin position="23"/>
        <end position="425"/>
    </location>
</feature>
<proteinExistence type="predicted"/>
<evidence type="ECO:0000256" key="11">
    <source>
        <dbReference type="SAM" id="SignalP"/>
    </source>
</evidence>
<feature type="signal peptide" evidence="11">
    <location>
        <begin position="1"/>
        <end position="22"/>
    </location>
</feature>
<evidence type="ECO:0000256" key="4">
    <source>
        <dbReference type="ARBA" id="ARBA00022651"/>
    </source>
</evidence>
<dbReference type="InterPro" id="IPR043595">
    <property type="entry name" value="FaeB/C/D"/>
</dbReference>
<dbReference type="GO" id="GO:0016757">
    <property type="term" value="F:glycosyltransferase activity"/>
    <property type="evidence" value="ECO:0007669"/>
    <property type="project" value="UniProtKB-KW"/>
</dbReference>
<dbReference type="GO" id="GO:0005576">
    <property type="term" value="C:extracellular region"/>
    <property type="evidence" value="ECO:0007669"/>
    <property type="project" value="UniProtKB-SubCell"/>
</dbReference>
<keyword evidence="3" id="KW-0964">Secreted</keyword>
<evidence type="ECO:0000256" key="3">
    <source>
        <dbReference type="ARBA" id="ARBA00022525"/>
    </source>
</evidence>
<evidence type="ECO:0000256" key="9">
    <source>
        <dbReference type="ARBA" id="ARBA00034075"/>
    </source>
</evidence>
<keyword evidence="5 11" id="KW-0732">Signal</keyword>
<dbReference type="GO" id="GO:0045493">
    <property type="term" value="P:xylan catabolic process"/>
    <property type="evidence" value="ECO:0007669"/>
    <property type="project" value="UniProtKB-KW"/>
</dbReference>
<keyword evidence="4" id="KW-0858">Xylan degradation</keyword>
<dbReference type="PANTHER" id="PTHR38050">
    <property type="match status" value="1"/>
</dbReference>
<name>A0A4Z1NTQ9_9PEZI</name>
<evidence type="ECO:0000256" key="2">
    <source>
        <dbReference type="ARBA" id="ARBA00013091"/>
    </source>
</evidence>
<keyword evidence="12" id="KW-0328">Glycosyltransferase</keyword>
<dbReference type="GO" id="GO:0030600">
    <property type="term" value="F:feruloyl esterase activity"/>
    <property type="evidence" value="ECO:0007669"/>
    <property type="project" value="UniProtKB-EC"/>
</dbReference>
<dbReference type="AlphaFoldDB" id="A0A4Z1NTQ9"/>
<comment type="caution">
    <text evidence="12">The sequence shown here is derived from an EMBL/GenBank/DDBJ whole genome shotgun (WGS) entry which is preliminary data.</text>
</comment>
<keyword evidence="13" id="KW-1185">Reference proteome</keyword>
<protein>
    <recommendedName>
        <fullName evidence="2">feruloyl esterase</fullName>
        <ecNumber evidence="2">3.1.1.73</ecNumber>
    </recommendedName>
</protein>
<evidence type="ECO:0000256" key="7">
    <source>
        <dbReference type="ARBA" id="ARBA00023277"/>
    </source>
</evidence>
<organism evidence="12 13">
    <name type="scientific">Venturia nashicola</name>
    <dbReference type="NCBI Taxonomy" id="86259"/>
    <lineage>
        <taxon>Eukaryota</taxon>
        <taxon>Fungi</taxon>
        <taxon>Dikarya</taxon>
        <taxon>Ascomycota</taxon>
        <taxon>Pezizomycotina</taxon>
        <taxon>Dothideomycetes</taxon>
        <taxon>Pleosporomycetidae</taxon>
        <taxon>Venturiales</taxon>
        <taxon>Venturiaceae</taxon>
        <taxon>Venturia</taxon>
    </lineage>
</organism>
<feature type="compositionally biased region" description="Low complexity" evidence="10">
    <location>
        <begin position="400"/>
        <end position="410"/>
    </location>
</feature>
<keyword evidence="8" id="KW-0624">Polysaccharide degradation</keyword>
<dbReference type="OrthoDB" id="424610at2759"/>
<dbReference type="Gene3D" id="3.40.50.1820">
    <property type="entry name" value="alpha/beta hydrolase"/>
    <property type="match status" value="1"/>
</dbReference>
<accession>A0A4Z1NTQ9</accession>
<evidence type="ECO:0000256" key="8">
    <source>
        <dbReference type="ARBA" id="ARBA00023326"/>
    </source>
</evidence>
<keyword evidence="12" id="KW-0808">Transferase</keyword>
<comment type="catalytic activity">
    <reaction evidence="9">
        <text>feruloyl-polysaccharide + H2O = ferulate + polysaccharide.</text>
        <dbReference type="EC" id="3.1.1.73"/>
    </reaction>
</comment>
<comment type="subcellular location">
    <subcellularLocation>
        <location evidence="1">Secreted</location>
    </subcellularLocation>
</comment>
<gene>
    <name evidence="12" type="ORF">E6O75_ATG09531</name>
</gene>
<dbReference type="EMBL" id="SNSC02000017">
    <property type="protein sequence ID" value="TID16765.1"/>
    <property type="molecule type" value="Genomic_DNA"/>
</dbReference>
<keyword evidence="7" id="KW-0119">Carbohydrate metabolism</keyword>
<evidence type="ECO:0000256" key="5">
    <source>
        <dbReference type="ARBA" id="ARBA00022729"/>
    </source>
</evidence>
<evidence type="ECO:0000256" key="10">
    <source>
        <dbReference type="SAM" id="MobiDB-lite"/>
    </source>
</evidence>
<dbReference type="PANTHER" id="PTHR38050:SF2">
    <property type="entry name" value="FERULOYL ESTERASE C-RELATED"/>
    <property type="match status" value="1"/>
</dbReference>
<keyword evidence="6" id="KW-0378">Hydrolase</keyword>
<dbReference type="Proteomes" id="UP000298493">
    <property type="component" value="Unassembled WGS sequence"/>
</dbReference>
<evidence type="ECO:0000313" key="12">
    <source>
        <dbReference type="EMBL" id="TID16765.1"/>
    </source>
</evidence>
<feature type="region of interest" description="Disordered" evidence="10">
    <location>
        <begin position="397"/>
        <end position="425"/>
    </location>
</feature>
<evidence type="ECO:0000313" key="13">
    <source>
        <dbReference type="Proteomes" id="UP000298493"/>
    </source>
</evidence>
<reference evidence="12 13" key="1">
    <citation type="submission" date="2019-04" db="EMBL/GenBank/DDBJ databases">
        <title>High contiguity whole genome sequence and gene annotation resource for two Venturia nashicola isolates.</title>
        <authorList>
            <person name="Prokchorchik M."/>
            <person name="Won K."/>
            <person name="Lee Y."/>
            <person name="Choi E.D."/>
            <person name="Segonzac C."/>
            <person name="Sohn K.H."/>
        </authorList>
    </citation>
    <scope>NUCLEOTIDE SEQUENCE [LARGE SCALE GENOMIC DNA]</scope>
    <source>
        <strain evidence="12 13">PRI2</strain>
    </source>
</reference>
<evidence type="ECO:0000256" key="1">
    <source>
        <dbReference type="ARBA" id="ARBA00004613"/>
    </source>
</evidence>
<dbReference type="EC" id="3.1.1.73" evidence="2"/>
<dbReference type="SUPFAM" id="SSF53474">
    <property type="entry name" value="alpha/beta-Hydrolases"/>
    <property type="match status" value="1"/>
</dbReference>
<sequence>MKTLSFQASLLSTLTLLIRSNAKSVIEPDPSPGCLNSISHKALAEISTSLEKHPIKVSLPPSYDPKKPAPLILVYNDRGVTLDNMVQVTALSDETVNPDAVVVYLAAAHANPWFSDANFPLPPNGPLPHNTDLTWTTTLLTHLTTSYCIDKRRIHASGIGTGGGFLSLLACNPNLSTQIASFAAVSAAFFTDDSSSSPWAETNCSPGRRPISLLEIHGLRDERWGYYPPGVEGEVQGLGPVGWMEVWKERQACGEKVGEAWAASFSNATYVSKFQHGGLSEGVEFGGGAVRIAYRCHADGSTETEEKDRDMRDVSTLTLLHYSLRDVGYGWPRLDLKGEAKIQVNGHEAYPPGDIHFDASKIVLEWFETHPLPDGKELERQAKELQDERWAMARAKGEKAAQAMMTAAPQPREEEGESERWKDEL</sequence>
<dbReference type="InterPro" id="IPR029058">
    <property type="entry name" value="AB_hydrolase_fold"/>
</dbReference>
<evidence type="ECO:0000256" key="6">
    <source>
        <dbReference type="ARBA" id="ARBA00022801"/>
    </source>
</evidence>